<dbReference type="Proteomes" id="UP000544095">
    <property type="component" value="Unassembled WGS sequence"/>
</dbReference>
<protein>
    <submittedName>
        <fullName evidence="3">Uncharacterized protein</fullName>
    </submittedName>
</protein>
<proteinExistence type="predicted"/>
<feature type="signal peptide" evidence="2">
    <location>
        <begin position="1"/>
        <end position="22"/>
    </location>
</feature>
<keyword evidence="4" id="KW-1185">Reference proteome</keyword>
<name>A0A8H5V4V6_9HYPO</name>
<organism evidence="3 4">
    <name type="scientific">Fusarium pseudoanthophilum</name>
    <dbReference type="NCBI Taxonomy" id="48495"/>
    <lineage>
        <taxon>Eukaryota</taxon>
        <taxon>Fungi</taxon>
        <taxon>Dikarya</taxon>
        <taxon>Ascomycota</taxon>
        <taxon>Pezizomycotina</taxon>
        <taxon>Sordariomycetes</taxon>
        <taxon>Hypocreomycetidae</taxon>
        <taxon>Hypocreales</taxon>
        <taxon>Nectriaceae</taxon>
        <taxon>Fusarium</taxon>
        <taxon>Fusarium fujikuroi species complex</taxon>
    </lineage>
</organism>
<evidence type="ECO:0000256" key="2">
    <source>
        <dbReference type="SAM" id="SignalP"/>
    </source>
</evidence>
<keyword evidence="2" id="KW-0732">Signal</keyword>
<comment type="caution">
    <text evidence="3">The sequence shown here is derived from an EMBL/GenBank/DDBJ whole genome shotgun (WGS) entry which is preliminary data.</text>
</comment>
<feature type="region of interest" description="Disordered" evidence="1">
    <location>
        <begin position="628"/>
        <end position="655"/>
    </location>
</feature>
<feature type="chain" id="PRO_5034765681" evidence="2">
    <location>
        <begin position="23"/>
        <end position="676"/>
    </location>
</feature>
<feature type="compositionally biased region" description="Acidic residues" evidence="1">
    <location>
        <begin position="637"/>
        <end position="651"/>
    </location>
</feature>
<reference evidence="3 4" key="1">
    <citation type="submission" date="2020-05" db="EMBL/GenBank/DDBJ databases">
        <title>Identification and distribution of gene clusters putatively required for synthesis of sphingolipid metabolism inhibitors in phylogenetically diverse species of the filamentous fungus Fusarium.</title>
        <authorList>
            <person name="Kim H.-S."/>
            <person name="Busman M."/>
            <person name="Brown D.W."/>
            <person name="Divon H."/>
            <person name="Uhlig S."/>
            <person name="Proctor R.H."/>
        </authorList>
    </citation>
    <scope>NUCLEOTIDE SEQUENCE [LARGE SCALE GENOMIC DNA]</scope>
    <source>
        <strain evidence="3 4">NRRL 25211</strain>
    </source>
</reference>
<sequence>MKAGNFFLSALSLAANLYTTKAADCGGYGVGSDSIGACTDRTGNYKDREIFCTTLVGQGNWKRTCQNGRNSGKCHFEYQGPGMPQQMCWDAYENIINQCFNHQNGGGYHYGTWSLNGHWFAIDRRMLAVILLYLSGTSLAQNAAGDRQYYNSTRTLSYKFKGQSKPWYITTAVTDVRPQNGERSRLEISVFVSVPQGYATSRDGRDIRFCGQEMARVWKTSDNPTDAEHSCEGVISAKCVKEYEDAYLPVPARGQKCPDFNPVGYNVSKECRHQNFAGFIRNFTSTRCELEDLPYFDLPANYETCSLGWQGFDGDSDPDDFDRYDRTVQQTLPVLMSVANGKDNTSESKLLCITPNQVVPGSRTPESKLGDDDSGNTASRVGGLGAVFLGVGIVMIFRLLPSDFTDEVDKRAIFFNASGTLSIEFKGAKDAWYISTAITDERDQKRTFDGAHSRQWIKGFISVPRYLVAEKSVGVCSFMFQGLNSSSENPDDADESCKGVISDACIEELENSTLPIRTSGNCPTSSAFILSDECKKHLTLYQTVQARNISTENCTLSNIPNLDVPVDYWTYGGSVSSGETGSDEYDDFDSYDMRVQQTIPIFTVVSGGGISDRKLVCITPNKIVSGSRKPEMKLEGTEEDGDEESESEEGDENKASRVGGWGAVFLSTVVMIFTLL</sequence>
<accession>A0A8H5V4V6</accession>
<evidence type="ECO:0000313" key="3">
    <source>
        <dbReference type="EMBL" id="KAF5608329.1"/>
    </source>
</evidence>
<dbReference type="EMBL" id="JAAOAR010000028">
    <property type="protein sequence ID" value="KAF5608329.1"/>
    <property type="molecule type" value="Genomic_DNA"/>
</dbReference>
<dbReference type="AlphaFoldDB" id="A0A8H5V4V6"/>
<gene>
    <name evidence="3" type="ORF">FPANT_545</name>
</gene>
<evidence type="ECO:0000256" key="1">
    <source>
        <dbReference type="SAM" id="MobiDB-lite"/>
    </source>
</evidence>
<evidence type="ECO:0000313" key="4">
    <source>
        <dbReference type="Proteomes" id="UP000544095"/>
    </source>
</evidence>